<feature type="signal peptide" evidence="1">
    <location>
        <begin position="1"/>
        <end position="19"/>
    </location>
</feature>
<organism evidence="3 4">
    <name type="scientific">Austropuccinia psidii MF-1</name>
    <dbReference type="NCBI Taxonomy" id="1389203"/>
    <lineage>
        <taxon>Eukaryota</taxon>
        <taxon>Fungi</taxon>
        <taxon>Dikarya</taxon>
        <taxon>Basidiomycota</taxon>
        <taxon>Pucciniomycotina</taxon>
        <taxon>Pucciniomycetes</taxon>
        <taxon>Pucciniales</taxon>
        <taxon>Sphaerophragmiaceae</taxon>
        <taxon>Austropuccinia</taxon>
    </lineage>
</organism>
<feature type="chain" id="PRO_5040107868" description="Reverse transcriptase Ty1/copia-type domain-containing protein" evidence="1">
    <location>
        <begin position="20"/>
        <end position="309"/>
    </location>
</feature>
<dbReference type="Pfam" id="PF07727">
    <property type="entry name" value="RVT_2"/>
    <property type="match status" value="1"/>
</dbReference>
<reference evidence="3" key="1">
    <citation type="submission" date="2021-03" db="EMBL/GenBank/DDBJ databases">
        <title>Draft genome sequence of rust myrtle Austropuccinia psidii MF-1, a brazilian biotype.</title>
        <authorList>
            <person name="Quecine M.C."/>
            <person name="Pachon D.M.R."/>
            <person name="Bonatelli M.L."/>
            <person name="Correr F.H."/>
            <person name="Franceschini L.M."/>
            <person name="Leite T.F."/>
            <person name="Margarido G.R.A."/>
            <person name="Almeida C.A."/>
            <person name="Ferrarezi J.A."/>
            <person name="Labate C.A."/>
        </authorList>
    </citation>
    <scope>NUCLEOTIDE SEQUENCE</scope>
    <source>
        <strain evidence="3">MF-1</strain>
    </source>
</reference>
<proteinExistence type="predicted"/>
<protein>
    <recommendedName>
        <fullName evidence="2">Reverse transcriptase Ty1/copia-type domain-containing protein</fullName>
    </recommendedName>
</protein>
<accession>A0A9Q3IDK4</accession>
<sequence length="309" mass="34512">MSLRLLLATACLQHWKVCSFDVSGAYLYSPVEETVLMEPPTHFIPALERKVLHLWKALYGMKQVGRCWWLHLLGILEGLGLTSCEAEMSLYVFQRDETIMAIWIHIDDGMITSNSPTEIKRCCEALCKNFEIKWLTKDILDAYPRRILQHDSPLPPIPTTTSSVKGVVMDPTPFRLVVGLLAYLVSGLRPDLAFAMNYLVRHSTAPTAAHWAILDHLVGYLLKTRGHSIILCPEECALNLWSEAGTVAIGLHAQTWQCTHFVGLKMTNRGGPINMRSGIYCAIRLNTTAGTGDKPTDTTGPKLQEDNLL</sequence>
<evidence type="ECO:0000313" key="4">
    <source>
        <dbReference type="Proteomes" id="UP000765509"/>
    </source>
</evidence>
<keyword evidence="1" id="KW-0732">Signal</keyword>
<evidence type="ECO:0000259" key="2">
    <source>
        <dbReference type="Pfam" id="PF07727"/>
    </source>
</evidence>
<dbReference type="EMBL" id="AVOT02041221">
    <property type="protein sequence ID" value="MBW0536487.1"/>
    <property type="molecule type" value="Genomic_DNA"/>
</dbReference>
<keyword evidence="4" id="KW-1185">Reference proteome</keyword>
<dbReference type="Proteomes" id="UP000765509">
    <property type="component" value="Unassembled WGS sequence"/>
</dbReference>
<evidence type="ECO:0000256" key="1">
    <source>
        <dbReference type="SAM" id="SignalP"/>
    </source>
</evidence>
<evidence type="ECO:0000313" key="3">
    <source>
        <dbReference type="EMBL" id="MBW0536487.1"/>
    </source>
</evidence>
<name>A0A9Q3IDK4_9BASI</name>
<dbReference type="OrthoDB" id="3054497at2759"/>
<dbReference type="InterPro" id="IPR013103">
    <property type="entry name" value="RVT_2"/>
</dbReference>
<dbReference type="AlphaFoldDB" id="A0A9Q3IDK4"/>
<feature type="domain" description="Reverse transcriptase Ty1/copia-type" evidence="2">
    <location>
        <begin position="2"/>
        <end position="136"/>
    </location>
</feature>
<comment type="caution">
    <text evidence="3">The sequence shown here is derived from an EMBL/GenBank/DDBJ whole genome shotgun (WGS) entry which is preliminary data.</text>
</comment>
<gene>
    <name evidence="3" type="ORF">O181_076202</name>
</gene>